<dbReference type="Proteomes" id="UP001497535">
    <property type="component" value="Unassembled WGS sequence"/>
</dbReference>
<sequence length="268" mass="30957">MYVRQLRLNKHFGNRIYGCDETSVWLDTGGNSVEKRGAKEVSVLSTGHEKMRLTVLLTARADGYKCKPFVLLPRKRPVVVVTEKFKNKLILCWSGRTWMDDSLTELYLNKVFGNFLFGNRLLVWDSFRFFSFRIMMADVCWNAPFKAKIRQSYEDWMLHGEKETTSKGNVKAPPMLVYLNWIAEAWDDLSEEMIANSFKICGISNNVDGSEDDKIHVFKPTGPIPSGAELMRKEREENEFNVLTELFEEVDLMQDEENGILSDNSLEL</sequence>
<reference evidence="1" key="1">
    <citation type="submission" date="2023-11" db="EMBL/GenBank/DDBJ databases">
        <authorList>
            <person name="Poullet M."/>
        </authorList>
    </citation>
    <scope>NUCLEOTIDE SEQUENCE</scope>
    <source>
        <strain evidence="1">E1834</strain>
    </source>
</reference>
<protein>
    <submittedName>
        <fullName evidence="1">Uncharacterized protein</fullName>
    </submittedName>
</protein>
<evidence type="ECO:0000313" key="2">
    <source>
        <dbReference type="Proteomes" id="UP001497535"/>
    </source>
</evidence>
<accession>A0ACB0YF40</accession>
<proteinExistence type="predicted"/>
<gene>
    <name evidence="1" type="ORF">MENTE1834_LOCUS11319</name>
</gene>
<dbReference type="EMBL" id="CAVMJV010000011">
    <property type="protein sequence ID" value="CAK5044014.1"/>
    <property type="molecule type" value="Genomic_DNA"/>
</dbReference>
<organism evidence="1 2">
    <name type="scientific">Meloidogyne enterolobii</name>
    <name type="common">Root-knot nematode worm</name>
    <name type="synonym">Meloidogyne mayaguensis</name>
    <dbReference type="NCBI Taxonomy" id="390850"/>
    <lineage>
        <taxon>Eukaryota</taxon>
        <taxon>Metazoa</taxon>
        <taxon>Ecdysozoa</taxon>
        <taxon>Nematoda</taxon>
        <taxon>Chromadorea</taxon>
        <taxon>Rhabditida</taxon>
        <taxon>Tylenchina</taxon>
        <taxon>Tylenchomorpha</taxon>
        <taxon>Tylenchoidea</taxon>
        <taxon>Meloidogynidae</taxon>
        <taxon>Meloidogyninae</taxon>
        <taxon>Meloidogyne</taxon>
    </lineage>
</organism>
<name>A0ACB0YF40_MELEN</name>
<comment type="caution">
    <text evidence="1">The sequence shown here is derived from an EMBL/GenBank/DDBJ whole genome shotgun (WGS) entry which is preliminary data.</text>
</comment>
<keyword evidence="2" id="KW-1185">Reference proteome</keyword>
<evidence type="ECO:0000313" key="1">
    <source>
        <dbReference type="EMBL" id="CAK5044014.1"/>
    </source>
</evidence>